<protein>
    <recommendedName>
        <fullName evidence="4">DUF2975 domain-containing protein</fullName>
    </recommendedName>
</protein>
<name>A0A0S2I2P7_9BACT</name>
<evidence type="ECO:0008006" key="4">
    <source>
        <dbReference type="Google" id="ProtNLM"/>
    </source>
</evidence>
<dbReference type="Proteomes" id="UP000064893">
    <property type="component" value="Chromosome"/>
</dbReference>
<keyword evidence="1" id="KW-0812">Transmembrane</keyword>
<evidence type="ECO:0000256" key="1">
    <source>
        <dbReference type="SAM" id="Phobius"/>
    </source>
</evidence>
<dbReference type="STRING" id="1307839.L21SP5_02855"/>
<dbReference type="AlphaFoldDB" id="A0A0S2I2P7"/>
<dbReference type="Pfam" id="PF11188">
    <property type="entry name" value="DUF2975"/>
    <property type="match status" value="1"/>
</dbReference>
<feature type="transmembrane region" description="Helical" evidence="1">
    <location>
        <begin position="89"/>
        <end position="115"/>
    </location>
</feature>
<feature type="transmembrane region" description="Helical" evidence="1">
    <location>
        <begin position="12"/>
        <end position="38"/>
    </location>
</feature>
<feature type="transmembrane region" description="Helical" evidence="1">
    <location>
        <begin position="176"/>
        <end position="197"/>
    </location>
</feature>
<dbReference type="RefSeq" id="WP_057953843.1">
    <property type="nucleotide sequence ID" value="NZ_CP013118.1"/>
</dbReference>
<dbReference type="InterPro" id="IPR021354">
    <property type="entry name" value="DUF2975"/>
</dbReference>
<evidence type="ECO:0000313" key="3">
    <source>
        <dbReference type="Proteomes" id="UP000064893"/>
    </source>
</evidence>
<evidence type="ECO:0000313" key="2">
    <source>
        <dbReference type="EMBL" id="ALO16475.1"/>
    </source>
</evidence>
<organism evidence="2 3">
    <name type="scientific">Salinivirga cyanobacteriivorans</name>
    <dbReference type="NCBI Taxonomy" id="1307839"/>
    <lineage>
        <taxon>Bacteria</taxon>
        <taxon>Pseudomonadati</taxon>
        <taxon>Bacteroidota</taxon>
        <taxon>Bacteroidia</taxon>
        <taxon>Bacteroidales</taxon>
        <taxon>Salinivirgaceae</taxon>
        <taxon>Salinivirga</taxon>
    </lineage>
</organism>
<dbReference type="KEGG" id="blq:L21SP5_02855"/>
<dbReference type="EMBL" id="CP013118">
    <property type="protein sequence ID" value="ALO16475.1"/>
    <property type="molecule type" value="Genomic_DNA"/>
</dbReference>
<keyword evidence="1" id="KW-0472">Membrane</keyword>
<feature type="transmembrane region" description="Helical" evidence="1">
    <location>
        <begin position="136"/>
        <end position="156"/>
    </location>
</feature>
<gene>
    <name evidence="2" type="ORF">L21SP5_02855</name>
</gene>
<keyword evidence="1" id="KW-1133">Transmembrane helix</keyword>
<reference evidence="2 3" key="1">
    <citation type="submission" date="2015-11" db="EMBL/GenBank/DDBJ databases">
        <title>Description and complete genome sequence of a novel strain predominating in hypersaline microbial mats and representing a new family of the Bacteriodetes phylum.</title>
        <authorList>
            <person name="Spring S."/>
            <person name="Bunk B."/>
            <person name="Sproer C."/>
            <person name="Klenk H.-P."/>
        </authorList>
    </citation>
    <scope>NUCLEOTIDE SEQUENCE [LARGE SCALE GENOMIC DNA]</scope>
    <source>
        <strain evidence="2 3">L21-Spi-D4</strain>
    </source>
</reference>
<sequence>MKSNKNYKRLVGSIYFLLSAFLVISLLGILFYTVLMVISTTKDVTAVPIDLPLAAEHSIKLLTNAGEQIIGKTSDLSVSLIITEAPNWFLIYAQVHFLGLFFIGLYGISQLWFIFRSMHRHLKSDYPFKLRYVMRIRQIALAFFIWSFWQLIFFFVTKYGVISQIAFEGREVEIMFDMEIIISLLWGLIILVLAEIFRFGVELKKDNELTV</sequence>
<accession>A0A0S2I2P7</accession>
<keyword evidence="3" id="KW-1185">Reference proteome</keyword>
<proteinExistence type="predicted"/>